<dbReference type="Proteomes" id="UP000070700">
    <property type="component" value="Unassembled WGS sequence"/>
</dbReference>
<gene>
    <name evidence="1" type="ORF">LY89DRAFT_644923</name>
</gene>
<dbReference type="AlphaFoldDB" id="A0A194XBB1"/>
<dbReference type="InterPro" id="IPR021986">
    <property type="entry name" value="Spherulin4"/>
</dbReference>
<protein>
    <submittedName>
        <fullName evidence="1">Uncharacterized protein</fullName>
    </submittedName>
</protein>
<name>A0A194XBB1_MOLSC</name>
<dbReference type="InParanoid" id="A0A194XBB1"/>
<dbReference type="STRING" id="149040.A0A194XBB1"/>
<dbReference type="GeneID" id="28821575"/>
<dbReference type="KEGG" id="psco:LY89DRAFT_644923"/>
<dbReference type="PANTHER" id="PTHR35040:SF9">
    <property type="entry name" value="4-LIKE CELL SURFACE PROTEIN, PUTATIVE (AFU_ORTHOLOGUE AFUA_4G14080)-RELATED"/>
    <property type="match status" value="1"/>
</dbReference>
<evidence type="ECO:0000313" key="2">
    <source>
        <dbReference type="Proteomes" id="UP000070700"/>
    </source>
</evidence>
<dbReference type="RefSeq" id="XP_018071794.1">
    <property type="nucleotide sequence ID" value="XM_018211849.1"/>
</dbReference>
<accession>A0A194XBB1</accession>
<dbReference type="Pfam" id="PF12138">
    <property type="entry name" value="Spherulin4"/>
    <property type="match status" value="1"/>
</dbReference>
<dbReference type="EMBL" id="KQ947414">
    <property type="protein sequence ID" value="KUJ17439.1"/>
    <property type="molecule type" value="Genomic_DNA"/>
</dbReference>
<keyword evidence="2" id="KW-1185">Reference proteome</keyword>
<reference evidence="1 2" key="1">
    <citation type="submission" date="2015-10" db="EMBL/GenBank/DDBJ databases">
        <title>Full genome of DAOMC 229536 Phialocephala scopiformis, a fungal endophyte of spruce producing the potent anti-insectan compound rugulosin.</title>
        <authorList>
            <consortium name="DOE Joint Genome Institute"/>
            <person name="Walker A.K."/>
            <person name="Frasz S.L."/>
            <person name="Seifert K.A."/>
            <person name="Miller J.D."/>
            <person name="Mondo S.J."/>
            <person name="Labutti K."/>
            <person name="Lipzen A."/>
            <person name="Dockter R."/>
            <person name="Kennedy M."/>
            <person name="Grigoriev I.V."/>
            <person name="Spatafora J.W."/>
        </authorList>
    </citation>
    <scope>NUCLEOTIDE SEQUENCE [LARGE SCALE GENOMIC DNA]</scope>
    <source>
        <strain evidence="1 2">CBS 120377</strain>
    </source>
</reference>
<organism evidence="1 2">
    <name type="scientific">Mollisia scopiformis</name>
    <name type="common">Conifer needle endophyte fungus</name>
    <name type="synonym">Phialocephala scopiformis</name>
    <dbReference type="NCBI Taxonomy" id="149040"/>
    <lineage>
        <taxon>Eukaryota</taxon>
        <taxon>Fungi</taxon>
        <taxon>Dikarya</taxon>
        <taxon>Ascomycota</taxon>
        <taxon>Pezizomycotina</taxon>
        <taxon>Leotiomycetes</taxon>
        <taxon>Helotiales</taxon>
        <taxon>Mollisiaceae</taxon>
        <taxon>Mollisia</taxon>
    </lineage>
</organism>
<proteinExistence type="predicted"/>
<sequence>MFGRKSRKPPKATVLVPLYIYPDPLAWDPLFAAVANNSAVNFTVIINPNSGPGVPGLDANYTRDIPRLNAYPNVLTVGYVSTNYTNRDLSLIFDDIDTYVSWSQNVSTKGLGMRGIFLDETPNQWTPAAGQFYDSIATVIRSSTGLGADPLIIHNPGSIPDPQFLTSSSANVTVVFEGSYTSYQQYSSSKSIGAVQKSAKVKREQLAAIVYDFPDGEDTKGFLEDLRRRVGNLFITGDGVDGDVYAGWWDEWEGWVGNMSTL</sequence>
<evidence type="ECO:0000313" key="1">
    <source>
        <dbReference type="EMBL" id="KUJ17439.1"/>
    </source>
</evidence>
<dbReference type="OrthoDB" id="5342184at2759"/>
<dbReference type="PANTHER" id="PTHR35040">
    <property type="match status" value="1"/>
</dbReference>